<keyword evidence="2" id="KW-1185">Reference proteome</keyword>
<evidence type="ECO:0000313" key="1">
    <source>
        <dbReference type="EMBL" id="AHH98281.1"/>
    </source>
</evidence>
<organism evidence="1 2">
    <name type="scientific">Kutzneria albida DSM 43870</name>
    <dbReference type="NCBI Taxonomy" id="1449976"/>
    <lineage>
        <taxon>Bacteria</taxon>
        <taxon>Bacillati</taxon>
        <taxon>Actinomycetota</taxon>
        <taxon>Actinomycetes</taxon>
        <taxon>Pseudonocardiales</taxon>
        <taxon>Pseudonocardiaceae</taxon>
        <taxon>Kutzneria</taxon>
    </lineage>
</organism>
<protein>
    <submittedName>
        <fullName evidence="1">Uncharacterized protein</fullName>
    </submittedName>
</protein>
<dbReference type="HOGENOM" id="CLU_3252996_0_0_11"/>
<sequence length="42" mass="4690">MSTSECMSRGSRCWDLADHLCDDGQYRCGEHCMCGETEEVTG</sequence>
<dbReference type="STRING" id="1449976.KALB_4919"/>
<dbReference type="Proteomes" id="UP000019225">
    <property type="component" value="Chromosome"/>
</dbReference>
<proteinExistence type="predicted"/>
<dbReference type="KEGG" id="kal:KALB_4919"/>
<dbReference type="AlphaFoldDB" id="W5WCL2"/>
<name>W5WCL2_9PSEU</name>
<accession>W5WCL2</accession>
<gene>
    <name evidence="1" type="ORF">KALB_4919</name>
</gene>
<dbReference type="EMBL" id="CP007155">
    <property type="protein sequence ID" value="AHH98281.1"/>
    <property type="molecule type" value="Genomic_DNA"/>
</dbReference>
<reference evidence="1 2" key="1">
    <citation type="journal article" date="2014" name="BMC Genomics">
        <title>Complete genome sequence of producer of the glycopeptide antibiotic Aculeximycin Kutzneria albida DSM 43870T, a representative of minor genus of Pseudonocardiaceae.</title>
        <authorList>
            <person name="Rebets Y."/>
            <person name="Tokovenko B."/>
            <person name="Lushchyk I."/>
            <person name="Ruckert C."/>
            <person name="Zaburannyi N."/>
            <person name="Bechthold A."/>
            <person name="Kalinowski J."/>
            <person name="Luzhetskyy A."/>
        </authorList>
    </citation>
    <scope>NUCLEOTIDE SEQUENCE [LARGE SCALE GENOMIC DNA]</scope>
    <source>
        <strain evidence="1">DSM 43870</strain>
    </source>
</reference>
<evidence type="ECO:0000313" key="2">
    <source>
        <dbReference type="Proteomes" id="UP000019225"/>
    </source>
</evidence>